<dbReference type="AlphaFoldDB" id="F0JDY3"/>
<dbReference type="eggNOG" id="COG1682">
    <property type="taxonomic scope" value="Bacteria"/>
</dbReference>
<dbReference type="STRING" id="641491.DND132_0206"/>
<gene>
    <name evidence="4" type="ORF">DND132_0206</name>
</gene>
<dbReference type="GO" id="GO:0015920">
    <property type="term" value="P:lipopolysaccharide transport"/>
    <property type="evidence" value="ECO:0007669"/>
    <property type="project" value="TreeGrafter"/>
</dbReference>
<dbReference type="EMBL" id="CP003220">
    <property type="protein sequence ID" value="EGB13423.1"/>
    <property type="molecule type" value="Genomic_DNA"/>
</dbReference>
<feature type="transmembrane region" description="Helical" evidence="3">
    <location>
        <begin position="27"/>
        <end position="51"/>
    </location>
</feature>
<feature type="transmembrane region" description="Helical" evidence="3">
    <location>
        <begin position="228"/>
        <end position="246"/>
    </location>
</feature>
<feature type="transmembrane region" description="Helical" evidence="3">
    <location>
        <begin position="141"/>
        <end position="163"/>
    </location>
</feature>
<organism evidence="4 5">
    <name type="scientific">Pseudodesulfovibrio mercurii</name>
    <dbReference type="NCBI Taxonomy" id="641491"/>
    <lineage>
        <taxon>Bacteria</taxon>
        <taxon>Pseudomonadati</taxon>
        <taxon>Thermodesulfobacteriota</taxon>
        <taxon>Desulfovibrionia</taxon>
        <taxon>Desulfovibrionales</taxon>
        <taxon>Desulfovibrionaceae</taxon>
    </lineage>
</organism>
<evidence type="ECO:0000256" key="2">
    <source>
        <dbReference type="ARBA" id="ARBA00022448"/>
    </source>
</evidence>
<dbReference type="KEGG" id="ddn:DND132_0206"/>
<feature type="transmembrane region" description="Helical" evidence="3">
    <location>
        <begin position="57"/>
        <end position="74"/>
    </location>
</feature>
<dbReference type="HOGENOM" id="CLU_060703_1_1_7"/>
<keyword evidence="2" id="KW-0813">Transport</keyword>
<evidence type="ECO:0000313" key="5">
    <source>
        <dbReference type="Proteomes" id="UP000007845"/>
    </source>
</evidence>
<accession>F0JDY3</accession>
<evidence type="ECO:0000256" key="3">
    <source>
        <dbReference type="SAM" id="Phobius"/>
    </source>
</evidence>
<keyword evidence="5" id="KW-1185">Reference proteome</keyword>
<comment type="similarity">
    <text evidence="1">Belongs to the ABC-2 integral membrane protein family.</text>
</comment>
<dbReference type="Proteomes" id="UP000007845">
    <property type="component" value="Chromosome"/>
</dbReference>
<keyword evidence="3" id="KW-0472">Membrane</keyword>
<dbReference type="PANTHER" id="PTHR30413:SF10">
    <property type="entry name" value="CAPSULE POLYSACCHARIDE EXPORT INNER-MEMBRANE PROTEIN CTRC"/>
    <property type="match status" value="1"/>
</dbReference>
<feature type="transmembrane region" description="Helical" evidence="3">
    <location>
        <begin position="170"/>
        <end position="187"/>
    </location>
</feature>
<sequence length="257" mass="29023">MNYTVSHFIRVVMGLAKCQFILRYRNAMLGFFWAVGEPFMFLGVLSIVFAQINKQPLAEYALYLFSGLIPWKFLESTTLNGMESIVGGRWLLTQMDTPAVTFPCVSTVIGVWDLLCTFAVGSVFFLLLGTPAGGPLLVLPFAFLVWLVLANGLAILSATIFVFVRDIKPIVQMGLMLLFFSSIILNMESNIDPHSLYGQLLRFHPMTSFAHLFQDPLYWKRFPSRADWLISSGIAAGVWLCSAAFLRRVRSKIYFYL</sequence>
<evidence type="ECO:0000313" key="4">
    <source>
        <dbReference type="EMBL" id="EGB13423.1"/>
    </source>
</evidence>
<protein>
    <submittedName>
        <fullName evidence="4">ABC-2 type transporter</fullName>
    </submittedName>
</protein>
<keyword evidence="3" id="KW-1133">Transmembrane helix</keyword>
<feature type="transmembrane region" description="Helical" evidence="3">
    <location>
        <begin position="99"/>
        <end position="129"/>
    </location>
</feature>
<evidence type="ECO:0000256" key="1">
    <source>
        <dbReference type="ARBA" id="ARBA00007783"/>
    </source>
</evidence>
<keyword evidence="3" id="KW-0812">Transmembrane</keyword>
<name>F0JDY3_9BACT</name>
<proteinExistence type="inferred from homology"/>
<dbReference type="PANTHER" id="PTHR30413">
    <property type="entry name" value="INNER MEMBRANE TRANSPORT PERMEASE"/>
    <property type="match status" value="1"/>
</dbReference>
<reference evidence="4 5" key="1">
    <citation type="journal article" date="2011" name="J. Bacteriol.">
        <title>Genome sequence of the mercury-methylating strain Desulfovibrio desulfuricans ND132.</title>
        <authorList>
            <person name="Brown S.D."/>
            <person name="Gilmour C.C."/>
            <person name="Kucken A.M."/>
            <person name="Wall J.D."/>
            <person name="Elias D.A."/>
            <person name="Brandt C.C."/>
            <person name="Podar M."/>
            <person name="Chertkov O."/>
            <person name="Held B."/>
            <person name="Bruce D.C."/>
            <person name="Detter J.C."/>
            <person name="Tapia R."/>
            <person name="Han C.S."/>
            <person name="Goodwin L.A."/>
            <person name="Cheng J.F."/>
            <person name="Pitluck S."/>
            <person name="Woyke T."/>
            <person name="Mikhailova N."/>
            <person name="Ivanova N.N."/>
            <person name="Han J."/>
            <person name="Lucas S."/>
            <person name="Lapidus A.L."/>
            <person name="Land M.L."/>
            <person name="Hauser L.J."/>
            <person name="Palumbo A.V."/>
        </authorList>
    </citation>
    <scope>NUCLEOTIDE SEQUENCE [LARGE SCALE GENOMIC DNA]</scope>
    <source>
        <strain evidence="4 5">ND132</strain>
    </source>
</reference>